<dbReference type="GO" id="GO:0003676">
    <property type="term" value="F:nucleic acid binding"/>
    <property type="evidence" value="ECO:0007669"/>
    <property type="project" value="InterPro"/>
</dbReference>
<dbReference type="SMART" id="SM00343">
    <property type="entry name" value="ZnF_C2HC"/>
    <property type="match status" value="1"/>
</dbReference>
<keyword evidence="5" id="KW-1185">Reference proteome</keyword>
<evidence type="ECO:0000313" key="5">
    <source>
        <dbReference type="Proteomes" id="UP000219215"/>
    </source>
</evidence>
<accession>A0A2C8F2T0</accession>
<name>A0A2C8F2T0_9BACT</name>
<evidence type="ECO:0000313" key="4">
    <source>
        <dbReference type="EMBL" id="SOB57015.1"/>
    </source>
</evidence>
<evidence type="ECO:0000256" key="1">
    <source>
        <dbReference type="SAM" id="Coils"/>
    </source>
</evidence>
<gene>
    <name evidence="4" type="ORF">DPRO_0136</name>
</gene>
<keyword evidence="2" id="KW-0812">Transmembrane</keyword>
<keyword evidence="2" id="KW-1133">Transmembrane helix</keyword>
<dbReference type="PROSITE" id="PS50158">
    <property type="entry name" value="ZF_CCHC"/>
    <property type="match status" value="1"/>
</dbReference>
<dbReference type="AlphaFoldDB" id="A0A2C8F2T0"/>
<organism evidence="4 5">
    <name type="scientific">Pseudodesulfovibrio profundus</name>
    <dbReference type="NCBI Taxonomy" id="57320"/>
    <lineage>
        <taxon>Bacteria</taxon>
        <taxon>Pseudomonadati</taxon>
        <taxon>Thermodesulfobacteriota</taxon>
        <taxon>Desulfovibrionia</taxon>
        <taxon>Desulfovibrionales</taxon>
        <taxon>Desulfovibrionaceae</taxon>
    </lineage>
</organism>
<dbReference type="OrthoDB" id="5439622at2"/>
<evidence type="ECO:0000259" key="3">
    <source>
        <dbReference type="PROSITE" id="PS50158"/>
    </source>
</evidence>
<reference evidence="5" key="1">
    <citation type="submission" date="2017-09" db="EMBL/GenBank/DDBJ databases">
        <authorList>
            <person name="Regsiter A."/>
            <person name="William W."/>
        </authorList>
    </citation>
    <scope>NUCLEOTIDE SEQUENCE [LARGE SCALE GENOMIC DNA]</scope>
    <source>
        <strain evidence="5">500-1</strain>
    </source>
</reference>
<dbReference type="Proteomes" id="UP000219215">
    <property type="component" value="Chromosome DPRO"/>
</dbReference>
<dbReference type="InterPro" id="IPR001878">
    <property type="entry name" value="Znf_CCHC"/>
</dbReference>
<dbReference type="InterPro" id="IPR011990">
    <property type="entry name" value="TPR-like_helical_dom_sf"/>
</dbReference>
<dbReference type="EMBL" id="LT907975">
    <property type="protein sequence ID" value="SOB57015.1"/>
    <property type="molecule type" value="Genomic_DNA"/>
</dbReference>
<dbReference type="GO" id="GO:0008270">
    <property type="term" value="F:zinc ion binding"/>
    <property type="evidence" value="ECO:0007669"/>
    <property type="project" value="InterPro"/>
</dbReference>
<protein>
    <recommendedName>
        <fullName evidence="3">CCHC-type domain-containing protein</fullName>
    </recommendedName>
</protein>
<sequence length="883" mass="102065">MPSIASLLDSLPEISQSRLVASGFGVWIVWKEKLNKAVPNTLREYGALCIAEEANQALWFCNTSEIVRALARLQVWARVNPMPVMCQLIPMTFLVDYESQHAISISPELDRQDANFPHEFELLIHPKLKTEIESVAGLRTQVLGGVDGLAPVEWLFMHADQGMDYESSRRWYFVIKPLGNKADKEAILGWRDFSTEIVELLQRMGLKYISDVEEGFLFFPLDSFNLLRSFCTEILTLIKRVKDDPERMYWPIIMVAVGQKNLSFSVDLPKKIGLDWNRLAPDYPHVHFMEGLMLSEWFRMNEATYGTEALSLDSWCTIALRDGTERLDHGTIQVVLPSVLLGREGESCYYCGQFNHKAANCPSKSIQKPRPGVWSSLAKIDMKDFSKGFAEMDTAVSLDNYSESMSATLSSSEGLESLMAKAVFEINVPSQVRTMKIVWRSRSKEWADGLKQLAPQEGDYVWEAVDLLEQGELEEMEGLIREAQVKYPRSYQPHCLWGFWYMEKGDPTQAMFHWQEAERMSYTPMQQSYLAYLQGRLMEIEGNLKEAINTYKNVNTKAPTWIDPVYRQGVCMVKMGFTGQAMDLFMDLVDRDPHIFNRILVDPELDRGRVQLMSTLWERWAEADREVKSVRERVEALKKDIASRFDANHSFYEPAIEELDRLAKLGQTNNYVAYRMFMRGADRFKSNLDSEIKRETKRIDSELEYQSDVVRNIQKEAAWFPFPRLLLDFNKDFNFCVDKINWIKTQHLSNAETFRRATMLLEEIEERIAQLQKRLVTLRIIRDSTLFVLMLGRNFIWLELIGLGLALVAIPATLYFTQDVQGNWILDSIRQQQWEVTKGLVIILSIVCLAVAAIKSAFSFDKRKRELFEQLDDELRKAAPRRY</sequence>
<feature type="coiled-coil region" evidence="1">
    <location>
        <begin position="754"/>
        <end position="781"/>
    </location>
</feature>
<dbReference type="KEGG" id="pprf:DPRO_0136"/>
<feature type="domain" description="CCHC-type" evidence="3">
    <location>
        <begin position="348"/>
        <end position="363"/>
    </location>
</feature>
<keyword evidence="1" id="KW-0175">Coiled coil</keyword>
<keyword evidence="2" id="KW-0472">Membrane</keyword>
<feature type="transmembrane region" description="Helical" evidence="2">
    <location>
        <begin position="795"/>
        <end position="816"/>
    </location>
</feature>
<proteinExistence type="predicted"/>
<feature type="transmembrane region" description="Helical" evidence="2">
    <location>
        <begin position="836"/>
        <end position="858"/>
    </location>
</feature>
<dbReference type="SUPFAM" id="SSF48452">
    <property type="entry name" value="TPR-like"/>
    <property type="match status" value="1"/>
</dbReference>
<evidence type="ECO:0000256" key="2">
    <source>
        <dbReference type="SAM" id="Phobius"/>
    </source>
</evidence>
<dbReference type="Gene3D" id="1.25.40.10">
    <property type="entry name" value="Tetratricopeptide repeat domain"/>
    <property type="match status" value="1"/>
</dbReference>